<evidence type="ECO:0000256" key="2">
    <source>
        <dbReference type="ARBA" id="ARBA00022761"/>
    </source>
</evidence>
<evidence type="ECO:0000313" key="6">
    <source>
        <dbReference type="EMBL" id="GAQ85368.1"/>
    </source>
</evidence>
<dbReference type="InterPro" id="IPR011051">
    <property type="entry name" value="RmlC_Cupin_sf"/>
</dbReference>
<keyword evidence="4" id="KW-1015">Disulfide bond</keyword>
<dbReference type="OrthoDB" id="2016041at2759"/>
<comment type="similarity">
    <text evidence="1">Belongs to the 11S seed storage protein (globulins) family.</text>
</comment>
<gene>
    <name evidence="6" type="ORF">KFL_002320020</name>
</gene>
<dbReference type="InterPro" id="IPR006044">
    <property type="entry name" value="11S_seedstore_pln"/>
</dbReference>
<dbReference type="EMBL" id="DF237181">
    <property type="protein sequence ID" value="GAQ85368.1"/>
    <property type="molecule type" value="Genomic_DNA"/>
</dbReference>
<dbReference type="PANTHER" id="PTHR31189">
    <property type="entry name" value="OS03G0336100 PROTEIN-RELATED"/>
    <property type="match status" value="1"/>
</dbReference>
<keyword evidence="2" id="KW-0758">Storage protein</keyword>
<organism evidence="6 7">
    <name type="scientific">Klebsormidium nitens</name>
    <name type="common">Green alga</name>
    <name type="synonym">Ulothrix nitens</name>
    <dbReference type="NCBI Taxonomy" id="105231"/>
    <lineage>
        <taxon>Eukaryota</taxon>
        <taxon>Viridiplantae</taxon>
        <taxon>Streptophyta</taxon>
        <taxon>Klebsormidiophyceae</taxon>
        <taxon>Klebsormidiales</taxon>
        <taxon>Klebsormidiaceae</taxon>
        <taxon>Klebsormidium</taxon>
    </lineage>
</organism>
<dbReference type="InterPro" id="IPR050253">
    <property type="entry name" value="Seed_Storage-Functional"/>
</dbReference>
<dbReference type="GO" id="GO:0045735">
    <property type="term" value="F:nutrient reservoir activity"/>
    <property type="evidence" value="ECO:0007669"/>
    <property type="project" value="UniProtKB-KW"/>
</dbReference>
<dbReference type="Proteomes" id="UP000054558">
    <property type="component" value="Unassembled WGS sequence"/>
</dbReference>
<accession>A0A1Y1IB93</accession>
<evidence type="ECO:0000256" key="1">
    <source>
        <dbReference type="ARBA" id="ARBA00007178"/>
    </source>
</evidence>
<evidence type="ECO:0000259" key="5">
    <source>
        <dbReference type="SMART" id="SM00835"/>
    </source>
</evidence>
<keyword evidence="7" id="KW-1185">Reference proteome</keyword>
<dbReference type="CDD" id="cd02243">
    <property type="entry name" value="cupin_11S_legumin_C"/>
    <property type="match status" value="1"/>
</dbReference>
<evidence type="ECO:0000256" key="4">
    <source>
        <dbReference type="ARBA" id="ARBA00023157"/>
    </source>
</evidence>
<dbReference type="Pfam" id="PF00190">
    <property type="entry name" value="Cupin_1"/>
    <property type="match status" value="1"/>
</dbReference>
<evidence type="ECO:0000256" key="3">
    <source>
        <dbReference type="ARBA" id="ARBA00023129"/>
    </source>
</evidence>
<dbReference type="OMA" id="CGMEVFS"/>
<dbReference type="InterPro" id="IPR014710">
    <property type="entry name" value="RmlC-like_jellyroll"/>
</dbReference>
<dbReference type="SMART" id="SM00835">
    <property type="entry name" value="Cupin_1"/>
    <property type="match status" value="1"/>
</dbReference>
<reference evidence="6 7" key="1">
    <citation type="journal article" date="2014" name="Nat. Commun.">
        <title>Klebsormidium flaccidum genome reveals primary factors for plant terrestrial adaptation.</title>
        <authorList>
            <person name="Hori K."/>
            <person name="Maruyama F."/>
            <person name="Fujisawa T."/>
            <person name="Togashi T."/>
            <person name="Yamamoto N."/>
            <person name="Seo M."/>
            <person name="Sato S."/>
            <person name="Yamada T."/>
            <person name="Mori H."/>
            <person name="Tajima N."/>
            <person name="Moriyama T."/>
            <person name="Ikeuchi M."/>
            <person name="Watanabe M."/>
            <person name="Wada H."/>
            <person name="Kobayashi K."/>
            <person name="Saito M."/>
            <person name="Masuda T."/>
            <person name="Sasaki-Sekimoto Y."/>
            <person name="Mashiguchi K."/>
            <person name="Awai K."/>
            <person name="Shimojima M."/>
            <person name="Masuda S."/>
            <person name="Iwai M."/>
            <person name="Nobusawa T."/>
            <person name="Narise T."/>
            <person name="Kondo S."/>
            <person name="Saito H."/>
            <person name="Sato R."/>
            <person name="Murakawa M."/>
            <person name="Ihara Y."/>
            <person name="Oshima-Yamada Y."/>
            <person name="Ohtaka K."/>
            <person name="Satoh M."/>
            <person name="Sonobe K."/>
            <person name="Ishii M."/>
            <person name="Ohtani R."/>
            <person name="Kanamori-Sato M."/>
            <person name="Honoki R."/>
            <person name="Miyazaki D."/>
            <person name="Mochizuki H."/>
            <person name="Umetsu J."/>
            <person name="Higashi K."/>
            <person name="Shibata D."/>
            <person name="Kamiya Y."/>
            <person name="Sato N."/>
            <person name="Nakamura Y."/>
            <person name="Tabata S."/>
            <person name="Ida S."/>
            <person name="Kurokawa K."/>
            <person name="Ohta H."/>
        </authorList>
    </citation>
    <scope>NUCLEOTIDE SEQUENCE [LARGE SCALE GENOMIC DNA]</scope>
    <source>
        <strain evidence="6 7">NIES-2285</strain>
    </source>
</reference>
<feature type="domain" description="Cupin type-1" evidence="5">
    <location>
        <begin position="102"/>
        <end position="253"/>
    </location>
</feature>
<dbReference type="PANTHER" id="PTHR31189:SF54">
    <property type="entry name" value="11S GLOBULIN SEED STORAGE PROTEIN 2-LIKE"/>
    <property type="match status" value="1"/>
</dbReference>
<proteinExistence type="inferred from homology"/>
<evidence type="ECO:0000313" key="7">
    <source>
        <dbReference type="Proteomes" id="UP000054558"/>
    </source>
</evidence>
<keyword evidence="3" id="KW-0708">Seed storage protein</keyword>
<name>A0A1Y1IB93_KLENI</name>
<dbReference type="SUPFAM" id="SSF51182">
    <property type="entry name" value="RmlC-like cupins"/>
    <property type="match status" value="2"/>
</dbReference>
<sequence>MRPLFLMGRERALHSCISPHTYPFLSVAQSFFLLGEKKDEKHGSVLHGFSPDILASIWGVDEFLAKKVLKGQKGAGIIKVEKKLTLPAAARAPNAFFGEFSFNLKDTQPELLVPRGGCANFVNCKKMPTLEKFKIGLSAALVKLEKGAIEVPSYMTNADAIVYVTKGKGRVNIAGPGGKNLVDKEVKCGDLFVVPKNYPVAKLAAKDDCFEMVAFTTCTFPMCMRLAGEKSVFHFLPKEIYEAAMDLDEETEKKFKEACEKREKTIGILPPPKEKWGDDSYEQQVKEFERSFMRGFVDYVEDIVDA</sequence>
<protein>
    <recommendedName>
        <fullName evidence="5">Cupin type-1 domain-containing protein</fullName>
    </recommendedName>
</protein>
<dbReference type="PRINTS" id="PR00439">
    <property type="entry name" value="11SGLOBULIN"/>
</dbReference>
<dbReference type="AlphaFoldDB" id="A0A1Y1IB93"/>
<dbReference type="InterPro" id="IPR006045">
    <property type="entry name" value="Cupin_1"/>
</dbReference>
<dbReference type="Gene3D" id="2.60.120.10">
    <property type="entry name" value="Jelly Rolls"/>
    <property type="match status" value="2"/>
</dbReference>